<reference evidence="5" key="1">
    <citation type="submission" date="2020-05" db="EMBL/GenBank/DDBJ databases">
        <authorList>
            <person name="Chiriac C."/>
            <person name="Salcher M."/>
            <person name="Ghai R."/>
            <person name="Kavagutti S V."/>
        </authorList>
    </citation>
    <scope>NUCLEOTIDE SEQUENCE</scope>
</reference>
<accession>A0A6J7RKQ6</accession>
<evidence type="ECO:0000313" key="4">
    <source>
        <dbReference type="EMBL" id="CAB5001211.1"/>
    </source>
</evidence>
<dbReference type="InterPro" id="IPR022183">
    <property type="entry name" value="DUF3710"/>
</dbReference>
<evidence type="ECO:0000313" key="3">
    <source>
        <dbReference type="EMBL" id="CAB4752637.1"/>
    </source>
</evidence>
<dbReference type="Pfam" id="PF12502">
    <property type="entry name" value="DUF3710"/>
    <property type="match status" value="1"/>
</dbReference>
<evidence type="ECO:0000256" key="1">
    <source>
        <dbReference type="SAM" id="MobiDB-lite"/>
    </source>
</evidence>
<protein>
    <submittedName>
        <fullName evidence="5">Unannotated protein</fullName>
    </submittedName>
</protein>
<evidence type="ECO:0000313" key="5">
    <source>
        <dbReference type="EMBL" id="CAB5029397.1"/>
    </source>
</evidence>
<proteinExistence type="predicted"/>
<sequence>MSSREFGPWDEAEIDFSDGIERLDLGGLLVKSTPGVDVQVQADEATGAVTQLTFAQPGAAVQVQPYAAPKSGGMWQDVRGQIKSSITKGGGLVEEVNGSFGLELQTQITGDDGKMQPARFTGIDGTRWFLRAVFLGAAAKPGPEAATLEALVRELVVVRGGDAMPVGSPIPLKLPNSPTSNSASSVLPDGRPILAPFVRGPELTETR</sequence>
<organism evidence="5">
    <name type="scientific">freshwater metagenome</name>
    <dbReference type="NCBI Taxonomy" id="449393"/>
    <lineage>
        <taxon>unclassified sequences</taxon>
        <taxon>metagenomes</taxon>
        <taxon>ecological metagenomes</taxon>
    </lineage>
</organism>
<feature type="region of interest" description="Disordered" evidence="1">
    <location>
        <begin position="169"/>
        <end position="207"/>
    </location>
</feature>
<dbReference type="AlphaFoldDB" id="A0A6J7RKQ6"/>
<feature type="compositionally biased region" description="Polar residues" evidence="1">
    <location>
        <begin position="176"/>
        <end position="185"/>
    </location>
</feature>
<evidence type="ECO:0000313" key="2">
    <source>
        <dbReference type="EMBL" id="CAB4714662.1"/>
    </source>
</evidence>
<dbReference type="EMBL" id="CAEZXZ010000204">
    <property type="protein sequence ID" value="CAB4714662.1"/>
    <property type="molecule type" value="Genomic_DNA"/>
</dbReference>
<gene>
    <name evidence="2" type="ORF">UFOPK2625_01204</name>
    <name evidence="3" type="ORF">UFOPK2809_00962</name>
    <name evidence="4" type="ORF">UFOPK4043_00510</name>
    <name evidence="5" type="ORF">UFOPK4092_01467</name>
</gene>
<dbReference type="EMBL" id="CAEZZA010000129">
    <property type="protein sequence ID" value="CAB4752637.1"/>
    <property type="molecule type" value="Genomic_DNA"/>
</dbReference>
<dbReference type="EMBL" id="CAFBPJ010000220">
    <property type="protein sequence ID" value="CAB5029397.1"/>
    <property type="molecule type" value="Genomic_DNA"/>
</dbReference>
<dbReference type="EMBL" id="CAFBPA010000056">
    <property type="protein sequence ID" value="CAB5001211.1"/>
    <property type="molecule type" value="Genomic_DNA"/>
</dbReference>
<name>A0A6J7RKQ6_9ZZZZ</name>